<dbReference type="EMBL" id="JAMTCO010000004">
    <property type="protein sequence ID" value="MCP2268980.1"/>
    <property type="molecule type" value="Genomic_DNA"/>
</dbReference>
<comment type="similarity">
    <text evidence="2">Belongs to the CorA metal ion transporter (MIT) (TC 1.A.35) family.</text>
</comment>
<gene>
    <name evidence="9" type="ORF">LV75_001468</name>
</gene>
<keyword evidence="6 8" id="KW-1133">Transmembrane helix</keyword>
<evidence type="ECO:0000256" key="8">
    <source>
        <dbReference type="SAM" id="Phobius"/>
    </source>
</evidence>
<evidence type="ECO:0000313" key="9">
    <source>
        <dbReference type="EMBL" id="MCP2268980.1"/>
    </source>
</evidence>
<evidence type="ECO:0000313" key="10">
    <source>
        <dbReference type="Proteomes" id="UP001205185"/>
    </source>
</evidence>
<feature type="transmembrane region" description="Helical" evidence="8">
    <location>
        <begin position="262"/>
        <end position="280"/>
    </location>
</feature>
<dbReference type="Proteomes" id="UP001205185">
    <property type="component" value="Unassembled WGS sequence"/>
</dbReference>
<dbReference type="RefSeq" id="WP_253886005.1">
    <property type="nucleotide sequence ID" value="NZ_BAAAVB010000016.1"/>
</dbReference>
<dbReference type="CDD" id="cd12822">
    <property type="entry name" value="TmCorA-like"/>
    <property type="match status" value="1"/>
</dbReference>
<keyword evidence="5 8" id="KW-0812">Transmembrane</keyword>
<keyword evidence="10" id="KW-1185">Reference proteome</keyword>
<dbReference type="Gene3D" id="3.30.460.20">
    <property type="entry name" value="CorA soluble domain-like"/>
    <property type="match status" value="1"/>
</dbReference>
<dbReference type="Pfam" id="PF01544">
    <property type="entry name" value="CorA"/>
    <property type="match status" value="1"/>
</dbReference>
<dbReference type="PANTHER" id="PTHR46494:SF1">
    <property type="entry name" value="CORA FAMILY METAL ION TRANSPORTER (EUROFUNG)"/>
    <property type="match status" value="1"/>
</dbReference>
<evidence type="ECO:0000256" key="5">
    <source>
        <dbReference type="ARBA" id="ARBA00022692"/>
    </source>
</evidence>
<dbReference type="SUPFAM" id="SSF144083">
    <property type="entry name" value="Magnesium transport protein CorA, transmembrane region"/>
    <property type="match status" value="1"/>
</dbReference>
<reference evidence="9 10" key="1">
    <citation type="submission" date="2022-06" db="EMBL/GenBank/DDBJ databases">
        <title>Genomic Encyclopedia of Archaeal and Bacterial Type Strains, Phase II (KMG-II): from individual species to whole genera.</title>
        <authorList>
            <person name="Goeker M."/>
        </authorList>
    </citation>
    <scope>NUCLEOTIDE SEQUENCE [LARGE SCALE GENOMIC DNA]</scope>
    <source>
        <strain evidence="9 10">DSM 44255</strain>
    </source>
</reference>
<evidence type="ECO:0000256" key="2">
    <source>
        <dbReference type="ARBA" id="ARBA00009765"/>
    </source>
</evidence>
<evidence type="ECO:0000256" key="7">
    <source>
        <dbReference type="ARBA" id="ARBA00023136"/>
    </source>
</evidence>
<keyword evidence="3" id="KW-0813">Transport</keyword>
<accession>A0ABT1I8L5</accession>
<dbReference type="Gene3D" id="1.20.58.340">
    <property type="entry name" value="Magnesium transport protein CorA, transmembrane region"/>
    <property type="match status" value="2"/>
</dbReference>
<evidence type="ECO:0000256" key="6">
    <source>
        <dbReference type="ARBA" id="ARBA00022989"/>
    </source>
</evidence>
<evidence type="ECO:0000256" key="3">
    <source>
        <dbReference type="ARBA" id="ARBA00022448"/>
    </source>
</evidence>
<name>A0ABT1I8L5_9PSEU</name>
<comment type="subcellular location">
    <subcellularLocation>
        <location evidence="1">Cell membrane</location>
        <topology evidence="1">Multi-pass membrane protein</topology>
    </subcellularLocation>
</comment>
<protein>
    <submittedName>
        <fullName evidence="9">Magnesium transporter</fullName>
    </submittedName>
</protein>
<sequence length="318" mass="35681">MSTTRAYRGGELVEEDFPLDGLSDRVADEGTVVWVDIDHHDDAALRQVGGELGLHELALEDAAQRHQRPKVDLYRTHQFLAVYGVSMADDGTLSTHEVSVFVTARALVTVHDGFDMTRVARRCANSVLTGDRVGVLLHALLDDIVDGHLQATTTLDERIEDLEGVIFEDNPDVRRLQREAVRLRRSLSHLRRVVLPMRDIMTGLTRVHDLVDAELEPYFSDIRDHVAHATEWTESLRDHVTALRETQLTIQGNRLNLVMKKVTGWAAIIAVPTAITGFYGQNVPYPGTGEPWGFWMSSGVIVVLGVGLYLMFKRKDWL</sequence>
<feature type="transmembrane region" description="Helical" evidence="8">
    <location>
        <begin position="292"/>
        <end position="312"/>
    </location>
</feature>
<keyword evidence="7 8" id="KW-0472">Membrane</keyword>
<dbReference type="SUPFAM" id="SSF143865">
    <property type="entry name" value="CorA soluble domain-like"/>
    <property type="match status" value="1"/>
</dbReference>
<organism evidence="9 10">
    <name type="scientific">Actinokineospora diospyrosa</name>
    <dbReference type="NCBI Taxonomy" id="103728"/>
    <lineage>
        <taxon>Bacteria</taxon>
        <taxon>Bacillati</taxon>
        <taxon>Actinomycetota</taxon>
        <taxon>Actinomycetes</taxon>
        <taxon>Pseudonocardiales</taxon>
        <taxon>Pseudonocardiaceae</taxon>
        <taxon>Actinokineospora</taxon>
    </lineage>
</organism>
<dbReference type="InterPro" id="IPR045861">
    <property type="entry name" value="CorA_cytoplasmic_dom"/>
</dbReference>
<comment type="caution">
    <text evidence="9">The sequence shown here is derived from an EMBL/GenBank/DDBJ whole genome shotgun (WGS) entry which is preliminary data.</text>
</comment>
<dbReference type="InterPro" id="IPR045863">
    <property type="entry name" value="CorA_TM1_TM2"/>
</dbReference>
<dbReference type="InterPro" id="IPR002523">
    <property type="entry name" value="MgTranspt_CorA/ZnTranspt_ZntB"/>
</dbReference>
<evidence type="ECO:0000256" key="4">
    <source>
        <dbReference type="ARBA" id="ARBA00022475"/>
    </source>
</evidence>
<evidence type="ECO:0000256" key="1">
    <source>
        <dbReference type="ARBA" id="ARBA00004651"/>
    </source>
</evidence>
<proteinExistence type="inferred from homology"/>
<dbReference type="PANTHER" id="PTHR46494">
    <property type="entry name" value="CORA FAMILY METAL ION TRANSPORTER (EUROFUNG)"/>
    <property type="match status" value="1"/>
</dbReference>
<keyword evidence="4" id="KW-1003">Cell membrane</keyword>